<dbReference type="OMA" id="CELKIND"/>
<dbReference type="InterPro" id="IPR026201">
    <property type="entry name" value="Cep290"/>
</dbReference>
<dbReference type="InParanoid" id="A0A665WNG4"/>
<comment type="subcellular location">
    <subcellularLocation>
        <location evidence="1">Cytoplasm</location>
        <location evidence="1">Cytoskeleton</location>
        <location evidence="1">Cilium basal body</location>
    </subcellularLocation>
    <subcellularLocation>
        <location evidence="2">Cytoplasm</location>
        <location evidence="2">Cytoskeleton</location>
        <location evidence="2">Microtubule organizing center</location>
        <location evidence="2">Centrosome</location>
    </subcellularLocation>
</comment>
<dbReference type="PANTHER" id="PTHR18879:SF20">
    <property type="entry name" value="CENTROSOMAL PROTEIN OF 290 KDA"/>
    <property type="match status" value="1"/>
</dbReference>
<feature type="coiled-coil region" evidence="8">
    <location>
        <begin position="190"/>
        <end position="280"/>
    </location>
</feature>
<dbReference type="GO" id="GO:0097711">
    <property type="term" value="P:ciliary basal body-plasma membrane docking"/>
    <property type="evidence" value="ECO:0007669"/>
    <property type="project" value="TreeGrafter"/>
</dbReference>
<dbReference type="Proteomes" id="UP000472264">
    <property type="component" value="Chromosome 18"/>
</dbReference>
<dbReference type="Ensembl" id="ENSENLT00000046767.1">
    <property type="protein sequence ID" value="ENSENLP00000045639.1"/>
    <property type="gene ID" value="ENSENLG00000019413.1"/>
</dbReference>
<reference evidence="10" key="2">
    <citation type="submission" date="2025-08" db="UniProtKB">
        <authorList>
            <consortium name="Ensembl"/>
        </authorList>
    </citation>
    <scope>IDENTIFICATION</scope>
</reference>
<evidence type="ECO:0000256" key="2">
    <source>
        <dbReference type="ARBA" id="ARBA00004300"/>
    </source>
</evidence>
<dbReference type="PANTHER" id="PTHR18879">
    <property type="entry name" value="CENTROSOMAL PROTEIN OF 290 KDA"/>
    <property type="match status" value="1"/>
</dbReference>
<accession>A0A665WNG4</accession>
<evidence type="ECO:0000256" key="5">
    <source>
        <dbReference type="ARBA" id="ARBA00023054"/>
    </source>
</evidence>
<keyword evidence="6" id="KW-0206">Cytoskeleton</keyword>
<dbReference type="GO" id="GO:0035869">
    <property type="term" value="C:ciliary transition zone"/>
    <property type="evidence" value="ECO:0007669"/>
    <property type="project" value="TreeGrafter"/>
</dbReference>
<dbReference type="AlphaFoldDB" id="A0A665WNG4"/>
<evidence type="ECO:0000256" key="4">
    <source>
        <dbReference type="ARBA" id="ARBA00022794"/>
    </source>
</evidence>
<evidence type="ECO:0000256" key="6">
    <source>
        <dbReference type="ARBA" id="ARBA00023212"/>
    </source>
</evidence>
<sequence>MSAVLEWDKLKGIDPASLQECKDQLEEVFDLFLWTEDWEVKDKTPESIVHVFKLFQALLKIKDRELVLSHNFIENVGIQHAKTEKELLAKVSKLEKGNRPDIRFLKDEIQQLELQLEQREKELTHLKKEMNKDKKNNKELALRVEEAEGEAKRLKLQNEQLHQDVDFYCSALEQESSPSKDQSVEIQTNLNLANQQLHQCLEDLQRAEDDNLHLKTQNEQMQKSLEESVNDIEKITDEYNKMKIVAQQTDSVMDQLRRERDLANLQVRELSDKIHRMTEEDGKVEEWKSVLSGKDHEILVCQQMIRDLREKLRLAQLDSDKSNIIALQQAVQEKDSQIKILSQQVEQYVGEMEKHTQFVEELLRAKKKDGDLPLTTQERRIKELTSKLKAATTRVVEAEQAVKLAEAHAEEKDKALIEASNRLSQYKSGIYGLEAAISEIKDCKSQIRARDCEAEAMTKEINQLEMIINDLKEENEDFREKLGMEPKQEVDLTEFRQAKELRQRQYKAENQILTKEIERLEEERLELKKQIRSMVKEGGIPQSSLDEDIRSSRLRLQLPATVNRECLLADQSENDPVLWFLPGLGYLTVPPQKKNKKKKKKKNTHARPHPAGGESLLPMFLQRLLLPYFCVLHTLYVPACICVEYPLLLLSFSPDSAQ</sequence>
<feature type="compositionally biased region" description="Basic residues" evidence="9">
    <location>
        <begin position="593"/>
        <end position="608"/>
    </location>
</feature>
<reference evidence="10" key="3">
    <citation type="submission" date="2025-09" db="UniProtKB">
        <authorList>
            <consortium name="Ensembl"/>
        </authorList>
    </citation>
    <scope>IDENTIFICATION</scope>
</reference>
<evidence type="ECO:0000256" key="7">
    <source>
        <dbReference type="ARBA" id="ARBA00023273"/>
    </source>
</evidence>
<evidence type="ECO:0000256" key="8">
    <source>
        <dbReference type="SAM" id="Coils"/>
    </source>
</evidence>
<evidence type="ECO:0000256" key="3">
    <source>
        <dbReference type="ARBA" id="ARBA00022490"/>
    </source>
</evidence>
<evidence type="ECO:0000313" key="10">
    <source>
        <dbReference type="Ensembl" id="ENSENLP00000045639.1"/>
    </source>
</evidence>
<proteinExistence type="predicted"/>
<evidence type="ECO:0000256" key="1">
    <source>
        <dbReference type="ARBA" id="ARBA00004120"/>
    </source>
</evidence>
<dbReference type="GO" id="GO:1905515">
    <property type="term" value="P:non-motile cilium assembly"/>
    <property type="evidence" value="ECO:0007669"/>
    <property type="project" value="TreeGrafter"/>
</dbReference>
<keyword evidence="4" id="KW-0970">Cilium biogenesis/degradation</keyword>
<evidence type="ECO:0000256" key="9">
    <source>
        <dbReference type="SAM" id="MobiDB-lite"/>
    </source>
</evidence>
<keyword evidence="11" id="KW-1185">Reference proteome</keyword>
<feature type="coiled-coil region" evidence="8">
    <location>
        <begin position="102"/>
        <end position="164"/>
    </location>
</feature>
<reference evidence="10" key="1">
    <citation type="submission" date="2021-04" db="EMBL/GenBank/DDBJ databases">
        <authorList>
            <consortium name="Wellcome Sanger Institute Data Sharing"/>
        </authorList>
    </citation>
    <scope>NUCLEOTIDE SEQUENCE [LARGE SCALE GENOMIC DNA]</scope>
</reference>
<feature type="region of interest" description="Disordered" evidence="9">
    <location>
        <begin position="590"/>
        <end position="611"/>
    </location>
</feature>
<keyword evidence="3" id="KW-0963">Cytoplasm</keyword>
<dbReference type="GO" id="GO:0034451">
    <property type="term" value="C:centriolar satellite"/>
    <property type="evidence" value="ECO:0007669"/>
    <property type="project" value="TreeGrafter"/>
</dbReference>
<keyword evidence="5 8" id="KW-0175">Coiled coil</keyword>
<evidence type="ECO:0000313" key="11">
    <source>
        <dbReference type="Proteomes" id="UP000472264"/>
    </source>
</evidence>
<protein>
    <submittedName>
        <fullName evidence="10">Uncharacterized protein</fullName>
    </submittedName>
</protein>
<name>A0A665WNG4_ECHNA</name>
<keyword evidence="7" id="KW-0966">Cell projection</keyword>
<organism evidence="10 11">
    <name type="scientific">Echeneis naucrates</name>
    <name type="common">Live sharksucker</name>
    <dbReference type="NCBI Taxonomy" id="173247"/>
    <lineage>
        <taxon>Eukaryota</taxon>
        <taxon>Metazoa</taxon>
        <taxon>Chordata</taxon>
        <taxon>Craniata</taxon>
        <taxon>Vertebrata</taxon>
        <taxon>Euteleostomi</taxon>
        <taxon>Actinopterygii</taxon>
        <taxon>Neopterygii</taxon>
        <taxon>Teleostei</taxon>
        <taxon>Neoteleostei</taxon>
        <taxon>Acanthomorphata</taxon>
        <taxon>Carangaria</taxon>
        <taxon>Carangiformes</taxon>
        <taxon>Echeneidae</taxon>
        <taxon>Echeneis</taxon>
    </lineage>
</organism>
<feature type="coiled-coil region" evidence="8">
    <location>
        <begin position="454"/>
        <end position="537"/>
    </location>
</feature>
<dbReference type="GO" id="GO:0001822">
    <property type="term" value="P:kidney development"/>
    <property type="evidence" value="ECO:0007669"/>
    <property type="project" value="TreeGrafter"/>
</dbReference>
<dbReference type="GO" id="GO:0043010">
    <property type="term" value="P:camera-type eye development"/>
    <property type="evidence" value="ECO:0007669"/>
    <property type="project" value="TreeGrafter"/>
</dbReference>
<feature type="coiled-coil region" evidence="8">
    <location>
        <begin position="374"/>
        <end position="408"/>
    </location>
</feature>
<dbReference type="GO" id="GO:1905349">
    <property type="term" value="P:ciliary transition zone assembly"/>
    <property type="evidence" value="ECO:0007669"/>
    <property type="project" value="TreeGrafter"/>
</dbReference>